<dbReference type="PANTHER" id="PTHR10039">
    <property type="entry name" value="AMELOGENIN"/>
    <property type="match status" value="1"/>
</dbReference>
<keyword evidence="4" id="KW-1185">Reference proteome</keyword>
<dbReference type="EMBL" id="CAFZ01000457">
    <property type="protein sequence ID" value="CCA75476.1"/>
    <property type="molecule type" value="Genomic_DNA"/>
</dbReference>
<dbReference type="OrthoDB" id="3248304at2759"/>
<feature type="domain" description="Nephrocystin 3-like N-terminal" evidence="2">
    <location>
        <begin position="98"/>
        <end position="243"/>
    </location>
</feature>
<dbReference type="HOGENOM" id="CLU_000288_6_5_1"/>
<protein>
    <submittedName>
        <fullName evidence="3">Related to archipelago beta form (F-box-WD40 repeat protein)</fullName>
    </submittedName>
</protein>
<dbReference type="InParanoid" id="G4TVY3"/>
<dbReference type="InterPro" id="IPR056884">
    <property type="entry name" value="NPHP3-like_N"/>
</dbReference>
<dbReference type="OMA" id="KCERYRQ"/>
<dbReference type="eggNOG" id="KOG0266">
    <property type="taxonomic scope" value="Eukaryota"/>
</dbReference>
<dbReference type="Proteomes" id="UP000007148">
    <property type="component" value="Unassembled WGS sequence"/>
</dbReference>
<reference evidence="3 4" key="1">
    <citation type="journal article" date="2011" name="PLoS Pathog.">
        <title>Endophytic Life Strategies Decoded by Genome and Transcriptome Analyses of the Mutualistic Root Symbiont Piriformospora indica.</title>
        <authorList>
            <person name="Zuccaro A."/>
            <person name="Lahrmann U."/>
            <person name="Guldener U."/>
            <person name="Langen G."/>
            <person name="Pfiffi S."/>
            <person name="Biedenkopf D."/>
            <person name="Wong P."/>
            <person name="Samans B."/>
            <person name="Grimm C."/>
            <person name="Basiewicz M."/>
            <person name="Murat C."/>
            <person name="Martin F."/>
            <person name="Kogel K.H."/>
        </authorList>
    </citation>
    <scope>NUCLEOTIDE SEQUENCE [LARGE SCALE GENOMIC DNA]</scope>
    <source>
        <strain evidence="3 4">DSM 11827</strain>
    </source>
</reference>
<keyword evidence="1" id="KW-0677">Repeat</keyword>
<name>G4TVY3_SERID</name>
<dbReference type="InterPro" id="IPR027417">
    <property type="entry name" value="P-loop_NTPase"/>
</dbReference>
<evidence type="ECO:0000256" key="1">
    <source>
        <dbReference type="ARBA" id="ARBA00022737"/>
    </source>
</evidence>
<evidence type="ECO:0000313" key="4">
    <source>
        <dbReference type="Proteomes" id="UP000007148"/>
    </source>
</evidence>
<dbReference type="STRING" id="1109443.G4TVY3"/>
<sequence>MQNDKSLGGLTAVSTMKIDAGDIQKFNRELEDRHRQFMDALNVYTAYRVQEIRQTTKSIKHKVETLLTEADYATIQRLPMEPVRLSSTRSGAGQPTRSHQNQYFWLCDIAGSGKSTVAMSAVEAWKKEGILGGTFFFSMAISEWSNTDKFCSTIARELAQYIPKLAPYIAKAWKRNPAILRSSFEEQFRMLIAEPLQHQRKRVILVIDAIDECKSGRQRKELVETLSAAAQESKSLRIFITSRPDPVIEKVLQPLSIKAKLTDRLHDTSHRDNIEDIATYVHQSLGQRAVHLGEHCMSDAQ</sequence>
<evidence type="ECO:0000259" key="2">
    <source>
        <dbReference type="Pfam" id="PF24883"/>
    </source>
</evidence>
<dbReference type="AlphaFoldDB" id="G4TVY3"/>
<gene>
    <name evidence="3" type="ORF">PIIN_09459</name>
</gene>
<evidence type="ECO:0000313" key="3">
    <source>
        <dbReference type="EMBL" id="CCA75476.1"/>
    </source>
</evidence>
<proteinExistence type="predicted"/>
<comment type="caution">
    <text evidence="3">The sequence shown here is derived from an EMBL/GenBank/DDBJ whole genome shotgun (WGS) entry which is preliminary data.</text>
</comment>
<organism evidence="3 4">
    <name type="scientific">Serendipita indica (strain DSM 11827)</name>
    <name type="common">Root endophyte fungus</name>
    <name type="synonym">Piriformospora indica</name>
    <dbReference type="NCBI Taxonomy" id="1109443"/>
    <lineage>
        <taxon>Eukaryota</taxon>
        <taxon>Fungi</taxon>
        <taxon>Dikarya</taxon>
        <taxon>Basidiomycota</taxon>
        <taxon>Agaricomycotina</taxon>
        <taxon>Agaricomycetes</taxon>
        <taxon>Sebacinales</taxon>
        <taxon>Serendipitaceae</taxon>
        <taxon>Serendipita</taxon>
    </lineage>
</organism>
<dbReference type="Gene3D" id="3.40.50.300">
    <property type="entry name" value="P-loop containing nucleotide triphosphate hydrolases"/>
    <property type="match status" value="1"/>
</dbReference>
<dbReference type="Pfam" id="PF24883">
    <property type="entry name" value="NPHP3_N"/>
    <property type="match status" value="1"/>
</dbReference>
<dbReference type="SUPFAM" id="SSF52540">
    <property type="entry name" value="P-loop containing nucleoside triphosphate hydrolases"/>
    <property type="match status" value="1"/>
</dbReference>
<accession>G4TVY3</accession>